<dbReference type="EMBL" id="CP099428">
    <property type="protein sequence ID" value="USW58878.1"/>
    <property type="molecule type" value="Genomic_DNA"/>
</dbReference>
<feature type="region of interest" description="Disordered" evidence="1">
    <location>
        <begin position="1"/>
        <end position="116"/>
    </location>
</feature>
<feature type="compositionally biased region" description="Polar residues" evidence="1">
    <location>
        <begin position="101"/>
        <end position="110"/>
    </location>
</feature>
<gene>
    <name evidence="2" type="ORF">Slin15195_G121970</name>
</gene>
<accession>A0A9Q9ERS9</accession>
<feature type="region of interest" description="Disordered" evidence="1">
    <location>
        <begin position="205"/>
        <end position="245"/>
    </location>
</feature>
<feature type="compositionally biased region" description="Polar residues" evidence="1">
    <location>
        <begin position="175"/>
        <end position="186"/>
    </location>
</feature>
<feature type="compositionally biased region" description="Low complexity" evidence="1">
    <location>
        <begin position="47"/>
        <end position="61"/>
    </location>
</feature>
<feature type="compositionally biased region" description="Polar residues" evidence="1">
    <location>
        <begin position="225"/>
        <end position="238"/>
    </location>
</feature>
<feature type="region of interest" description="Disordered" evidence="1">
    <location>
        <begin position="129"/>
        <end position="187"/>
    </location>
</feature>
<dbReference type="Proteomes" id="UP001056384">
    <property type="component" value="Chromosome 11"/>
</dbReference>
<organism evidence="2 3">
    <name type="scientific">Septoria linicola</name>
    <dbReference type="NCBI Taxonomy" id="215465"/>
    <lineage>
        <taxon>Eukaryota</taxon>
        <taxon>Fungi</taxon>
        <taxon>Dikarya</taxon>
        <taxon>Ascomycota</taxon>
        <taxon>Pezizomycotina</taxon>
        <taxon>Dothideomycetes</taxon>
        <taxon>Dothideomycetidae</taxon>
        <taxon>Mycosphaerellales</taxon>
        <taxon>Mycosphaerellaceae</taxon>
        <taxon>Septoria</taxon>
    </lineage>
</organism>
<evidence type="ECO:0000313" key="2">
    <source>
        <dbReference type="EMBL" id="USW58878.1"/>
    </source>
</evidence>
<feature type="compositionally biased region" description="Low complexity" evidence="1">
    <location>
        <begin position="159"/>
        <end position="174"/>
    </location>
</feature>
<evidence type="ECO:0000313" key="3">
    <source>
        <dbReference type="Proteomes" id="UP001056384"/>
    </source>
</evidence>
<reference evidence="2" key="1">
    <citation type="submission" date="2022-06" db="EMBL/GenBank/DDBJ databases">
        <title>Complete genome sequences of two strains of the flax pathogen Septoria linicola.</title>
        <authorList>
            <person name="Lapalu N."/>
            <person name="Simon A."/>
            <person name="Demenou B."/>
            <person name="Paumier D."/>
            <person name="Guillot M.-P."/>
            <person name="Gout L."/>
            <person name="Valade R."/>
        </authorList>
    </citation>
    <scope>NUCLEOTIDE SEQUENCE</scope>
    <source>
        <strain evidence="2">SE15195</strain>
    </source>
</reference>
<keyword evidence="3" id="KW-1185">Reference proteome</keyword>
<feature type="compositionally biased region" description="Polar residues" evidence="1">
    <location>
        <begin position="1"/>
        <end position="11"/>
    </location>
</feature>
<sequence length="290" mass="30882">MIPSHFNSNAITDWPTLGNGPFTDDRGHSDASARIGIAPNKKSVNFSRRPAGASAHAGPSGLDQQQQHDVKSIQAYYEPDSALPSSSSTSPAYPDEPRFSLDSNPDQNQALGAAGQKLRSIVSQELAWDSQRGEMVSRSKTPQKVGDQRHPGLQSRNASSVTKASNNSQSSSSNGGDTISGPSTAESAKPFMSLKSILKKTEVEQYSEHANSEAGEGIGSRHTMSENGSATYDTQGNWHASDADTSCLREKEVKKLEEKGIDPALYVEMKQAKGKGKSLVGALTGNSFVD</sequence>
<proteinExistence type="predicted"/>
<feature type="compositionally biased region" description="Low complexity" evidence="1">
    <location>
        <begin position="77"/>
        <end position="93"/>
    </location>
</feature>
<name>A0A9Q9ERS9_9PEZI</name>
<evidence type="ECO:0000256" key="1">
    <source>
        <dbReference type="SAM" id="MobiDB-lite"/>
    </source>
</evidence>
<protein>
    <submittedName>
        <fullName evidence="2">Uncharacterized protein</fullName>
    </submittedName>
</protein>
<dbReference type="AlphaFoldDB" id="A0A9Q9ERS9"/>